<evidence type="ECO:0000256" key="1">
    <source>
        <dbReference type="ARBA" id="ARBA00006445"/>
    </source>
</evidence>
<protein>
    <recommendedName>
        <fullName evidence="9">CDC20/Fizzy WD40 domain-containing protein</fullName>
    </recommendedName>
</protein>
<keyword evidence="4" id="KW-0677">Repeat</keyword>
<dbReference type="InterPro" id="IPR036322">
    <property type="entry name" value="WD40_repeat_dom_sf"/>
</dbReference>
<dbReference type="InterPro" id="IPR001680">
    <property type="entry name" value="WD40_rpt"/>
</dbReference>
<feature type="repeat" description="WD" evidence="7">
    <location>
        <begin position="325"/>
        <end position="357"/>
    </location>
</feature>
<dbReference type="EMBL" id="JTDF01021100">
    <property type="protein sequence ID" value="KAF8562295.1"/>
    <property type="molecule type" value="Genomic_DNA"/>
</dbReference>
<feature type="domain" description="CDC20/Fizzy WD40" evidence="9">
    <location>
        <begin position="191"/>
        <end position="492"/>
    </location>
</feature>
<dbReference type="GO" id="GO:0005680">
    <property type="term" value="C:anaphase-promoting complex"/>
    <property type="evidence" value="ECO:0007669"/>
    <property type="project" value="TreeGrafter"/>
</dbReference>
<evidence type="ECO:0000256" key="3">
    <source>
        <dbReference type="ARBA" id="ARBA00022618"/>
    </source>
</evidence>
<dbReference type="PROSITE" id="PS50294">
    <property type="entry name" value="WD_REPEATS_REGION"/>
    <property type="match status" value="2"/>
</dbReference>
<evidence type="ECO:0000259" key="9">
    <source>
        <dbReference type="Pfam" id="PF24807"/>
    </source>
</evidence>
<dbReference type="GO" id="GO:0010997">
    <property type="term" value="F:anaphase-promoting complex binding"/>
    <property type="evidence" value="ECO:0007669"/>
    <property type="project" value="InterPro"/>
</dbReference>
<dbReference type="InterPro" id="IPR015943">
    <property type="entry name" value="WD40/YVTN_repeat-like_dom_sf"/>
</dbReference>
<dbReference type="Gene3D" id="2.130.10.10">
    <property type="entry name" value="YVTN repeat-like/Quinoprotein amine dehydrogenase"/>
    <property type="match status" value="1"/>
</dbReference>
<dbReference type="SUPFAM" id="SSF50978">
    <property type="entry name" value="WD40 repeat-like"/>
    <property type="match status" value="1"/>
</dbReference>
<dbReference type="Proteomes" id="UP000699462">
    <property type="component" value="Unassembled WGS sequence"/>
</dbReference>
<reference evidence="10 11" key="1">
    <citation type="submission" date="2019-07" db="EMBL/GenBank/DDBJ databases">
        <title>Annotation for the trematode Paragonimus westermani.</title>
        <authorList>
            <person name="Choi Y.-J."/>
        </authorList>
    </citation>
    <scope>NUCLEOTIDE SEQUENCE [LARGE SCALE GENOMIC DNA]</scope>
    <source>
        <strain evidence="10">180907_Pwestermani</strain>
    </source>
</reference>
<comment type="caution">
    <text evidence="10">The sequence shown here is derived from an EMBL/GenBank/DDBJ whole genome shotgun (WGS) entry which is preliminary data.</text>
</comment>
<accession>A0A8T0D375</accession>
<dbReference type="PANTHER" id="PTHR19918:SF8">
    <property type="entry name" value="FI02843P"/>
    <property type="match status" value="1"/>
</dbReference>
<dbReference type="SMART" id="SM00320">
    <property type="entry name" value="WD40"/>
    <property type="match status" value="5"/>
</dbReference>
<proteinExistence type="inferred from homology"/>
<keyword evidence="2 7" id="KW-0853">WD repeat</keyword>
<dbReference type="PANTHER" id="PTHR19918">
    <property type="entry name" value="CELL DIVISION CYCLE 20 CDC20 FIZZY -RELATED"/>
    <property type="match status" value="1"/>
</dbReference>
<evidence type="ECO:0000256" key="6">
    <source>
        <dbReference type="ARBA" id="ARBA00023306"/>
    </source>
</evidence>
<evidence type="ECO:0000256" key="4">
    <source>
        <dbReference type="ARBA" id="ARBA00022737"/>
    </source>
</evidence>
<feature type="repeat" description="WD" evidence="7">
    <location>
        <begin position="244"/>
        <end position="279"/>
    </location>
</feature>
<sequence>MLIVPLMSHSSFVRSLSEVSSSDGSLCRTLLDCSRNSGSNSSVTTSVLLSKMHHAGQKTPSRTPSRIPLTPGRQDGDKLPLGNRRTPISAGGQSLLEREGDRFIPNRASTDMTRAQHAIKDENENKCTEDSEYQRAISESLFAGEPSGGRILRFKSDVRDVVRNMPLRAAASPPNKITNNRLIPQMPEKVLDAPDIMDDFYLNILDWSVDNMLAVALNQDIYLWNALTGAITHLMSAGLEGEYITSLSWSPDAAQILAVGTSMGRVQLWNSETQSLLRTMRLGETGAVGRVPIVTWREHIVTSGSRSGHIRQHDTRVAQHEVGVSDFHTQEVCGLSWSTDKRFLASGANDNCVAIWSTAVLSQTADTQPTVTLNDHQAAVKALAWCPWKNNLLCTGGGTTDHTLRFWNTNTGNCAKSVDVVAQVSGIIWNSEYRELVTSHGTPKNRLVLWRYPAICPVAELMEHQGRVLCITSSPNNEMVASCASDETLRIWNCFEVDKVKKQTVEKTMRASALTRTMR</sequence>
<organism evidence="10 11">
    <name type="scientific">Paragonimus westermani</name>
    <dbReference type="NCBI Taxonomy" id="34504"/>
    <lineage>
        <taxon>Eukaryota</taxon>
        <taxon>Metazoa</taxon>
        <taxon>Spiralia</taxon>
        <taxon>Lophotrochozoa</taxon>
        <taxon>Platyhelminthes</taxon>
        <taxon>Trematoda</taxon>
        <taxon>Digenea</taxon>
        <taxon>Plagiorchiida</taxon>
        <taxon>Troglotremata</taxon>
        <taxon>Troglotrematidae</taxon>
        <taxon>Paragonimus</taxon>
    </lineage>
</organism>
<comment type="similarity">
    <text evidence="1">Belongs to the WD repeat CDC20/Fizzy family.</text>
</comment>
<dbReference type="OrthoDB" id="10263272at2759"/>
<dbReference type="AlphaFoldDB" id="A0A8T0D375"/>
<dbReference type="GO" id="GO:0031145">
    <property type="term" value="P:anaphase-promoting complex-dependent catabolic process"/>
    <property type="evidence" value="ECO:0007669"/>
    <property type="project" value="TreeGrafter"/>
</dbReference>
<dbReference type="InterPro" id="IPR033010">
    <property type="entry name" value="Cdc20/Fizzy"/>
</dbReference>
<feature type="repeat" description="WD" evidence="7">
    <location>
        <begin position="461"/>
        <end position="493"/>
    </location>
</feature>
<evidence type="ECO:0000313" key="11">
    <source>
        <dbReference type="Proteomes" id="UP000699462"/>
    </source>
</evidence>
<dbReference type="GO" id="GO:1990757">
    <property type="term" value="F:ubiquitin ligase activator activity"/>
    <property type="evidence" value="ECO:0007669"/>
    <property type="project" value="TreeGrafter"/>
</dbReference>
<dbReference type="PROSITE" id="PS50082">
    <property type="entry name" value="WD_REPEATS_2"/>
    <property type="match status" value="3"/>
</dbReference>
<evidence type="ECO:0000313" key="10">
    <source>
        <dbReference type="EMBL" id="KAF8562295.1"/>
    </source>
</evidence>
<dbReference type="Pfam" id="PF24807">
    <property type="entry name" value="WD40_CDC20-Fz"/>
    <property type="match status" value="1"/>
</dbReference>
<evidence type="ECO:0000256" key="5">
    <source>
        <dbReference type="ARBA" id="ARBA00022776"/>
    </source>
</evidence>
<keyword evidence="5" id="KW-0498">Mitosis</keyword>
<evidence type="ECO:0000256" key="8">
    <source>
        <dbReference type="SAM" id="MobiDB-lite"/>
    </source>
</evidence>
<keyword evidence="3" id="KW-0132">Cell division</keyword>
<dbReference type="GO" id="GO:0051301">
    <property type="term" value="P:cell division"/>
    <property type="evidence" value="ECO:0007669"/>
    <property type="project" value="UniProtKB-KW"/>
</dbReference>
<evidence type="ECO:0000256" key="7">
    <source>
        <dbReference type="PROSITE-ProRule" id="PRU00221"/>
    </source>
</evidence>
<keyword evidence="6" id="KW-0131">Cell cycle</keyword>
<keyword evidence="11" id="KW-1185">Reference proteome</keyword>
<dbReference type="GO" id="GO:1905786">
    <property type="term" value="P:positive regulation of anaphase-promoting complex-dependent catabolic process"/>
    <property type="evidence" value="ECO:0007669"/>
    <property type="project" value="TreeGrafter"/>
</dbReference>
<feature type="region of interest" description="Disordered" evidence="8">
    <location>
        <begin position="52"/>
        <end position="90"/>
    </location>
</feature>
<name>A0A8T0D375_9TREM</name>
<dbReference type="InterPro" id="IPR056150">
    <property type="entry name" value="WD40_CDC20-Fz"/>
</dbReference>
<evidence type="ECO:0000256" key="2">
    <source>
        <dbReference type="ARBA" id="ARBA00022574"/>
    </source>
</evidence>
<gene>
    <name evidence="10" type="ORF">P879_01004</name>
</gene>